<dbReference type="InterPro" id="IPR002156">
    <property type="entry name" value="RNaseH_domain"/>
</dbReference>
<dbReference type="InterPro" id="IPR052929">
    <property type="entry name" value="RNase_H-like_EbsB-rel"/>
</dbReference>
<dbReference type="SUPFAM" id="SSF53098">
    <property type="entry name" value="Ribonuclease H-like"/>
    <property type="match status" value="1"/>
</dbReference>
<evidence type="ECO:0000313" key="4">
    <source>
        <dbReference type="Proteomes" id="UP000634136"/>
    </source>
</evidence>
<dbReference type="InterPro" id="IPR036397">
    <property type="entry name" value="RNaseH_sf"/>
</dbReference>
<dbReference type="Proteomes" id="UP000634136">
    <property type="component" value="Unassembled WGS sequence"/>
</dbReference>
<dbReference type="Pfam" id="PF13456">
    <property type="entry name" value="RVT_3"/>
    <property type="match status" value="1"/>
</dbReference>
<dbReference type="InterPro" id="IPR044730">
    <property type="entry name" value="RNase_H-like_dom_plant"/>
</dbReference>
<dbReference type="AlphaFoldDB" id="A0A834TY78"/>
<dbReference type="InterPro" id="IPR012337">
    <property type="entry name" value="RNaseH-like_sf"/>
</dbReference>
<dbReference type="Gene3D" id="3.30.420.10">
    <property type="entry name" value="Ribonuclease H-like superfamily/Ribonuclease H"/>
    <property type="match status" value="1"/>
</dbReference>
<keyword evidence="3" id="KW-0548">Nucleotidyltransferase</keyword>
<evidence type="ECO:0000259" key="2">
    <source>
        <dbReference type="Pfam" id="PF13966"/>
    </source>
</evidence>
<evidence type="ECO:0000259" key="1">
    <source>
        <dbReference type="Pfam" id="PF13456"/>
    </source>
</evidence>
<organism evidence="3 4">
    <name type="scientific">Senna tora</name>
    <dbReference type="NCBI Taxonomy" id="362788"/>
    <lineage>
        <taxon>Eukaryota</taxon>
        <taxon>Viridiplantae</taxon>
        <taxon>Streptophyta</taxon>
        <taxon>Embryophyta</taxon>
        <taxon>Tracheophyta</taxon>
        <taxon>Spermatophyta</taxon>
        <taxon>Magnoliopsida</taxon>
        <taxon>eudicotyledons</taxon>
        <taxon>Gunneridae</taxon>
        <taxon>Pentapetalae</taxon>
        <taxon>rosids</taxon>
        <taxon>fabids</taxon>
        <taxon>Fabales</taxon>
        <taxon>Fabaceae</taxon>
        <taxon>Caesalpinioideae</taxon>
        <taxon>Cassia clade</taxon>
        <taxon>Senna</taxon>
    </lineage>
</organism>
<dbReference type="PANTHER" id="PTHR47074">
    <property type="entry name" value="BNAC02G40300D PROTEIN"/>
    <property type="match status" value="1"/>
</dbReference>
<gene>
    <name evidence="3" type="ORF">G2W53_017333</name>
</gene>
<feature type="domain" description="Reverse transcriptase zinc-binding" evidence="2">
    <location>
        <begin position="21"/>
        <end position="88"/>
    </location>
</feature>
<sequence length="377" mass="43675">MEESWKHISLMPNLFCEVPSALWKSIWKLPVLSRFKVFLWRMCLDILPTVEALERRGMLIEDKCPWCNIENETGYHVLVECDILKQIWDNAPFNFNGRSYHGSVLEWMVVEWSEWSRDQRGCFAMSLYYIWEARNGKKFRGENPNLHDIWRRVERSWDELITAEESTMSNQNQPPNLKWIKPTDPFIKLNVDIALKQDGVGAVGGVFRDHEGLCVGAFSGKVPPMGDMTLMEALGMRKGIEVARDGGITHIIVESDSKLVVDMLHSPCTHESRLSALRDPLLLTRVNRKNSLASMFRCDRARRRFAHDTWRSPPVARNVAATRIPSSMQPYIWPTLILVVILKNGIWLLKVEDDRFKVVNEYSEAGRFQVMKERSII</sequence>
<dbReference type="GO" id="GO:0003676">
    <property type="term" value="F:nucleic acid binding"/>
    <property type="evidence" value="ECO:0007669"/>
    <property type="project" value="InterPro"/>
</dbReference>
<comment type="caution">
    <text evidence="3">The sequence shown here is derived from an EMBL/GenBank/DDBJ whole genome shotgun (WGS) entry which is preliminary data.</text>
</comment>
<accession>A0A834TY78</accession>
<protein>
    <submittedName>
        <fullName evidence="3">Putative ribonuclease H-like domain, reverse transcriptase zinc-binding domain-containing protein</fullName>
    </submittedName>
</protein>
<feature type="domain" description="RNase H type-1" evidence="1">
    <location>
        <begin position="196"/>
        <end position="277"/>
    </location>
</feature>
<keyword evidence="3" id="KW-0695">RNA-directed DNA polymerase</keyword>
<proteinExistence type="predicted"/>
<evidence type="ECO:0000313" key="3">
    <source>
        <dbReference type="EMBL" id="KAF7826169.1"/>
    </source>
</evidence>
<dbReference type="InterPro" id="IPR026960">
    <property type="entry name" value="RVT-Znf"/>
</dbReference>
<dbReference type="GO" id="GO:0004523">
    <property type="term" value="F:RNA-DNA hybrid ribonuclease activity"/>
    <property type="evidence" value="ECO:0007669"/>
    <property type="project" value="InterPro"/>
</dbReference>
<dbReference type="CDD" id="cd06222">
    <property type="entry name" value="RNase_H_like"/>
    <property type="match status" value="1"/>
</dbReference>
<reference evidence="3" key="1">
    <citation type="submission" date="2020-09" db="EMBL/GenBank/DDBJ databases">
        <title>Genome-Enabled Discovery of Anthraquinone Biosynthesis in Senna tora.</title>
        <authorList>
            <person name="Kang S.-H."/>
            <person name="Pandey R.P."/>
            <person name="Lee C.-M."/>
            <person name="Sim J.-S."/>
            <person name="Jeong J.-T."/>
            <person name="Choi B.-S."/>
            <person name="Jung M."/>
            <person name="Ginzburg D."/>
            <person name="Zhao K."/>
            <person name="Won S.Y."/>
            <person name="Oh T.-J."/>
            <person name="Yu Y."/>
            <person name="Kim N.-H."/>
            <person name="Lee O.R."/>
            <person name="Lee T.-H."/>
            <person name="Bashyal P."/>
            <person name="Kim T.-S."/>
            <person name="Lee W.-H."/>
            <person name="Kawkins C."/>
            <person name="Kim C.-K."/>
            <person name="Kim J.S."/>
            <person name="Ahn B.O."/>
            <person name="Rhee S.Y."/>
            <person name="Sohng J.K."/>
        </authorList>
    </citation>
    <scope>NUCLEOTIDE SEQUENCE</scope>
    <source>
        <tissue evidence="3">Leaf</tissue>
    </source>
</reference>
<dbReference type="Pfam" id="PF13966">
    <property type="entry name" value="zf-RVT"/>
    <property type="match status" value="1"/>
</dbReference>
<dbReference type="EMBL" id="JAAIUW010000006">
    <property type="protein sequence ID" value="KAF7826169.1"/>
    <property type="molecule type" value="Genomic_DNA"/>
</dbReference>
<name>A0A834TY78_9FABA</name>
<dbReference type="GO" id="GO:0003964">
    <property type="term" value="F:RNA-directed DNA polymerase activity"/>
    <property type="evidence" value="ECO:0007669"/>
    <property type="project" value="UniProtKB-KW"/>
</dbReference>
<keyword evidence="3" id="KW-0808">Transferase</keyword>
<dbReference type="PANTHER" id="PTHR47074:SF11">
    <property type="entry name" value="REVERSE TRANSCRIPTASE-LIKE PROTEIN"/>
    <property type="match status" value="1"/>
</dbReference>
<keyword evidence="4" id="KW-1185">Reference proteome</keyword>
<dbReference type="OrthoDB" id="1422427at2759"/>